<dbReference type="Gene3D" id="3.30.160.60">
    <property type="entry name" value="Classic Zinc Finger"/>
    <property type="match status" value="2"/>
</dbReference>
<evidence type="ECO:0008006" key="6">
    <source>
        <dbReference type="Google" id="ProtNLM"/>
    </source>
</evidence>
<feature type="compositionally biased region" description="Polar residues" evidence="1">
    <location>
        <begin position="345"/>
        <end position="362"/>
    </location>
</feature>
<dbReference type="EMBL" id="JBJUIK010000017">
    <property type="protein sequence ID" value="KAL3497489.1"/>
    <property type="molecule type" value="Genomic_DNA"/>
</dbReference>
<accession>A0ABD2XRM4</accession>
<evidence type="ECO:0000313" key="5">
    <source>
        <dbReference type="Proteomes" id="UP001630127"/>
    </source>
</evidence>
<protein>
    <recommendedName>
        <fullName evidence="6">Zinc finger protein</fullName>
    </recommendedName>
</protein>
<feature type="compositionally biased region" description="Polar residues" evidence="1">
    <location>
        <begin position="191"/>
        <end position="200"/>
    </location>
</feature>
<feature type="domain" description="U1-type" evidence="3">
    <location>
        <begin position="404"/>
        <end position="438"/>
    </location>
</feature>
<gene>
    <name evidence="4" type="ORF">ACH5RR_040221</name>
</gene>
<dbReference type="PANTHER" id="PTHR47487">
    <property type="entry name" value="OS06G0651300 PROTEIN-RELATED"/>
    <property type="match status" value="1"/>
</dbReference>
<dbReference type="InterPro" id="IPR036236">
    <property type="entry name" value="Znf_C2H2_sf"/>
</dbReference>
<evidence type="ECO:0000259" key="3">
    <source>
        <dbReference type="SMART" id="SM00451"/>
    </source>
</evidence>
<evidence type="ECO:0000256" key="1">
    <source>
        <dbReference type="SAM" id="MobiDB-lite"/>
    </source>
</evidence>
<feature type="region of interest" description="Disordered" evidence="1">
    <location>
        <begin position="56"/>
        <end position="80"/>
    </location>
</feature>
<dbReference type="Proteomes" id="UP001630127">
    <property type="component" value="Unassembled WGS sequence"/>
</dbReference>
<proteinExistence type="predicted"/>
<dbReference type="PANTHER" id="PTHR47487:SF12">
    <property type="entry name" value="GLUTENIN, HIGH MOLECULAR WEIGHT SUBUNIT DX5-LIKE"/>
    <property type="match status" value="1"/>
</dbReference>
<dbReference type="InterPro" id="IPR003604">
    <property type="entry name" value="Matrin/U1-like-C_Znf_C2H2"/>
</dbReference>
<feature type="region of interest" description="Disordered" evidence="1">
    <location>
        <begin position="191"/>
        <end position="211"/>
    </location>
</feature>
<dbReference type="InterPro" id="IPR013087">
    <property type="entry name" value="Znf_C2H2_type"/>
</dbReference>
<feature type="region of interest" description="Disordered" evidence="1">
    <location>
        <begin position="345"/>
        <end position="394"/>
    </location>
</feature>
<dbReference type="SUPFAM" id="SSF57667">
    <property type="entry name" value="beta-beta-alpha zinc fingers"/>
    <property type="match status" value="2"/>
</dbReference>
<feature type="domain" description="U1-type" evidence="3">
    <location>
        <begin position="246"/>
        <end position="280"/>
    </location>
</feature>
<dbReference type="SMART" id="SM00451">
    <property type="entry name" value="ZnF_U1"/>
    <property type="match status" value="2"/>
</dbReference>
<evidence type="ECO:0000313" key="4">
    <source>
        <dbReference type="EMBL" id="KAL3497489.1"/>
    </source>
</evidence>
<feature type="domain" description="C2H2-type" evidence="2">
    <location>
        <begin position="249"/>
        <end position="273"/>
    </location>
</feature>
<dbReference type="SMART" id="SM00355">
    <property type="entry name" value="ZnF_C2H2"/>
    <property type="match status" value="2"/>
</dbReference>
<reference evidence="4 5" key="1">
    <citation type="submission" date="2024-11" db="EMBL/GenBank/DDBJ databases">
        <title>A near-complete genome assembly of Cinchona calisaya.</title>
        <authorList>
            <person name="Lian D.C."/>
            <person name="Zhao X.W."/>
            <person name="Wei L."/>
        </authorList>
    </citation>
    <scope>NUCLEOTIDE SEQUENCE [LARGE SCALE GENOMIC DNA]</scope>
    <source>
        <tissue evidence="4">Nenye</tissue>
    </source>
</reference>
<feature type="domain" description="C2H2-type" evidence="2">
    <location>
        <begin position="407"/>
        <end position="431"/>
    </location>
</feature>
<keyword evidence="5" id="KW-1185">Reference proteome</keyword>
<name>A0ABD2XRM4_9GENT</name>
<evidence type="ECO:0000259" key="2">
    <source>
        <dbReference type="SMART" id="SM00355"/>
    </source>
</evidence>
<organism evidence="4 5">
    <name type="scientific">Cinchona calisaya</name>
    <dbReference type="NCBI Taxonomy" id="153742"/>
    <lineage>
        <taxon>Eukaryota</taxon>
        <taxon>Viridiplantae</taxon>
        <taxon>Streptophyta</taxon>
        <taxon>Embryophyta</taxon>
        <taxon>Tracheophyta</taxon>
        <taxon>Spermatophyta</taxon>
        <taxon>Magnoliopsida</taxon>
        <taxon>eudicotyledons</taxon>
        <taxon>Gunneridae</taxon>
        <taxon>Pentapetalae</taxon>
        <taxon>asterids</taxon>
        <taxon>lamiids</taxon>
        <taxon>Gentianales</taxon>
        <taxon>Rubiaceae</taxon>
        <taxon>Cinchonoideae</taxon>
        <taxon>Cinchoneae</taxon>
        <taxon>Cinchona</taxon>
    </lineage>
</organism>
<sequence length="542" mass="59004">MDISSSSQQQQQQQQQFQTFQFQAYDHPSQIQTHYYPSQFRDYSSFATTQYVNGYEHHQQQQHQHSQPEMPPQPAQGPVMASGQVVDQQNGYYVVVPCPNPVAAAALAVLAQISGALGGFQGRYVVAGPSMVSGPGLVMRPEPGYYGPRPMHPLAGCPQYGGVGSFRVGNHMPTGCSFQGVGGSNQFQQHSVLSSHSDPSTAAEKIESKGGVAEPLTSTAHEGAKAHVLPPQAPAPPNGNVTRQPARGARCELCKVDCTTLEKLEQHKNGKRHKKNLQRSQLLENASKSGAETCKEKIPVGDSNLDFSLKTKNITEGVENKQSQPGTFATKVIGDENKMEIQQANDKAELHNSSGNPKSDSLASLPGNQMHDLKRKMNDGSGGKRLKTFDSPKVSLKPPKPNILTPFICNLCNVRCDSKVAFDRHLSGKKHISKTKRFEAHQAMYGQLGLQAQYPPSSVAQNLFHQQGHQQTIYRPQSPYPPLGTGMPPPTYNAVPAATGTVSESVQYPSPQMSNDSPQFRLANALSDTQRQVVLLEPEPKQ</sequence>
<dbReference type="AlphaFoldDB" id="A0ABD2XRM4"/>
<comment type="caution">
    <text evidence="4">The sequence shown here is derived from an EMBL/GenBank/DDBJ whole genome shotgun (WGS) entry which is preliminary data.</text>
</comment>
<dbReference type="Pfam" id="PF12874">
    <property type="entry name" value="zf-met"/>
    <property type="match status" value="2"/>
</dbReference>